<dbReference type="GO" id="GO:0005737">
    <property type="term" value="C:cytoplasm"/>
    <property type="evidence" value="ECO:0007669"/>
    <property type="project" value="TreeGrafter"/>
</dbReference>
<dbReference type="PROSITE" id="PS50002">
    <property type="entry name" value="SH3"/>
    <property type="match status" value="1"/>
</dbReference>
<dbReference type="GO" id="GO:0030971">
    <property type="term" value="F:receptor tyrosine kinase binding"/>
    <property type="evidence" value="ECO:0007669"/>
    <property type="project" value="TreeGrafter"/>
</dbReference>
<evidence type="ECO:0000259" key="5">
    <source>
        <dbReference type="PROSITE" id="PS50001"/>
    </source>
</evidence>
<dbReference type="Gene3D" id="3.30.505.10">
    <property type="entry name" value="SH2 domain"/>
    <property type="match status" value="1"/>
</dbReference>
<dbReference type="PRINTS" id="PR00401">
    <property type="entry name" value="SH2DOMAIN"/>
</dbReference>
<keyword evidence="1 4" id="KW-0728">SH3 domain</keyword>
<dbReference type="PROSITE" id="PS50001">
    <property type="entry name" value="SH2"/>
    <property type="match status" value="1"/>
</dbReference>
<dbReference type="PANTHER" id="PTHR19969:SF5">
    <property type="entry name" value="CRK-LIKE PROTEIN"/>
    <property type="match status" value="1"/>
</dbReference>
<feature type="domain" description="SH2" evidence="5">
    <location>
        <begin position="52"/>
        <end position="95"/>
    </location>
</feature>
<gene>
    <name evidence="7" type="ORF">SK128_023051</name>
</gene>
<dbReference type="InterPro" id="IPR000980">
    <property type="entry name" value="SH2"/>
</dbReference>
<dbReference type="GO" id="GO:0007167">
    <property type="term" value="P:enzyme-linked receptor protein signaling pathway"/>
    <property type="evidence" value="ECO:0007669"/>
    <property type="project" value="TreeGrafter"/>
</dbReference>
<organism evidence="7 8">
    <name type="scientific">Halocaridina rubra</name>
    <name type="common">Hawaiian red shrimp</name>
    <dbReference type="NCBI Taxonomy" id="373956"/>
    <lineage>
        <taxon>Eukaryota</taxon>
        <taxon>Metazoa</taxon>
        <taxon>Ecdysozoa</taxon>
        <taxon>Arthropoda</taxon>
        <taxon>Crustacea</taxon>
        <taxon>Multicrustacea</taxon>
        <taxon>Malacostraca</taxon>
        <taxon>Eumalacostraca</taxon>
        <taxon>Eucarida</taxon>
        <taxon>Decapoda</taxon>
        <taxon>Pleocyemata</taxon>
        <taxon>Caridea</taxon>
        <taxon>Atyoidea</taxon>
        <taxon>Atyidae</taxon>
        <taxon>Halocaridina</taxon>
    </lineage>
</organism>
<comment type="caution">
    <text evidence="7">The sequence shown here is derived from an EMBL/GenBank/DDBJ whole genome shotgun (WGS) entry which is preliminary data.</text>
</comment>
<dbReference type="Pfam" id="PF00018">
    <property type="entry name" value="SH3_1"/>
    <property type="match status" value="1"/>
</dbReference>
<feature type="non-terminal residue" evidence="7">
    <location>
        <position position="1"/>
    </location>
</feature>
<dbReference type="Gene3D" id="2.30.30.40">
    <property type="entry name" value="SH3 Domains"/>
    <property type="match status" value="1"/>
</dbReference>
<accession>A0AAN8WVR1</accession>
<keyword evidence="8" id="KW-1185">Reference proteome</keyword>
<dbReference type="PANTHER" id="PTHR19969">
    <property type="entry name" value="SH2-SH3 ADAPTOR PROTEIN-RELATED"/>
    <property type="match status" value="1"/>
</dbReference>
<dbReference type="GO" id="GO:0035591">
    <property type="term" value="F:signaling adaptor activity"/>
    <property type="evidence" value="ECO:0007669"/>
    <property type="project" value="TreeGrafter"/>
</dbReference>
<proteinExistence type="predicted"/>
<keyword evidence="2 3" id="KW-0727">SH2 domain</keyword>
<dbReference type="EMBL" id="JAXCGZ010016650">
    <property type="protein sequence ID" value="KAK7069378.1"/>
    <property type="molecule type" value="Genomic_DNA"/>
</dbReference>
<evidence type="ECO:0000256" key="3">
    <source>
        <dbReference type="PROSITE-ProRule" id="PRU00191"/>
    </source>
</evidence>
<evidence type="ECO:0000256" key="2">
    <source>
        <dbReference type="ARBA" id="ARBA00022999"/>
    </source>
</evidence>
<evidence type="ECO:0000313" key="7">
    <source>
        <dbReference type="EMBL" id="KAK7069378.1"/>
    </source>
</evidence>
<feature type="non-terminal residue" evidence="7">
    <location>
        <position position="95"/>
    </location>
</feature>
<dbReference type="InterPro" id="IPR036860">
    <property type="entry name" value="SH2_dom_sf"/>
</dbReference>
<name>A0AAN8WVR1_HALRR</name>
<dbReference type="GO" id="GO:0016477">
    <property type="term" value="P:cell migration"/>
    <property type="evidence" value="ECO:0007669"/>
    <property type="project" value="TreeGrafter"/>
</dbReference>
<evidence type="ECO:0000259" key="6">
    <source>
        <dbReference type="PROSITE" id="PS50002"/>
    </source>
</evidence>
<protein>
    <recommendedName>
        <fullName evidence="9">SH2 domain-containing protein</fullName>
    </recommendedName>
</protein>
<feature type="domain" description="SH3" evidence="6">
    <location>
        <begin position="1"/>
        <end position="43"/>
    </location>
</feature>
<dbReference type="Proteomes" id="UP001381693">
    <property type="component" value="Unassembled WGS sequence"/>
</dbReference>
<evidence type="ECO:0000256" key="4">
    <source>
        <dbReference type="PROSITE-ProRule" id="PRU00192"/>
    </source>
</evidence>
<dbReference type="InterPro" id="IPR001452">
    <property type="entry name" value="SH3_domain"/>
</dbReference>
<dbReference type="GO" id="GO:0048468">
    <property type="term" value="P:cell development"/>
    <property type="evidence" value="ECO:0007669"/>
    <property type="project" value="UniProtKB-ARBA"/>
</dbReference>
<reference evidence="7 8" key="1">
    <citation type="submission" date="2023-11" db="EMBL/GenBank/DDBJ databases">
        <title>Halocaridina rubra genome assembly.</title>
        <authorList>
            <person name="Smith C."/>
        </authorList>
    </citation>
    <scope>NUCLEOTIDE SEQUENCE [LARGE SCALE GENOMIC DNA]</scope>
    <source>
        <strain evidence="7">EP-1</strain>
        <tissue evidence="7">Whole</tissue>
    </source>
</reference>
<evidence type="ECO:0000313" key="8">
    <source>
        <dbReference type="Proteomes" id="UP001381693"/>
    </source>
</evidence>
<dbReference type="SUPFAM" id="SSF55550">
    <property type="entry name" value="SH2 domain"/>
    <property type="match status" value="1"/>
</dbReference>
<sequence>LPFSKMEQLTIVRSTNDPNWVKARNRDGMEGMIPTSYVTESRKEVKLNTMAWFHGKISREEAESLLTPHEDGLFLVRESTNFPGDYTLCVCYQDK</sequence>
<dbReference type="InterPro" id="IPR051184">
    <property type="entry name" value="Tyrosine-phos_adapter"/>
</dbReference>
<dbReference type="AlphaFoldDB" id="A0AAN8WVR1"/>
<dbReference type="Pfam" id="PF00017">
    <property type="entry name" value="SH2"/>
    <property type="match status" value="1"/>
</dbReference>
<evidence type="ECO:0008006" key="9">
    <source>
        <dbReference type="Google" id="ProtNLM"/>
    </source>
</evidence>
<evidence type="ECO:0000256" key="1">
    <source>
        <dbReference type="ARBA" id="ARBA00022443"/>
    </source>
</evidence>